<protein>
    <submittedName>
        <fullName evidence="1">Uncharacterized protein</fullName>
    </submittedName>
</protein>
<dbReference type="InterPro" id="IPR005361">
    <property type="entry name" value="UPF0158"/>
</dbReference>
<organism evidence="1 2">
    <name type="scientific">Grimontia marina</name>
    <dbReference type="NCBI Taxonomy" id="646534"/>
    <lineage>
        <taxon>Bacteria</taxon>
        <taxon>Pseudomonadati</taxon>
        <taxon>Pseudomonadota</taxon>
        <taxon>Gammaproteobacteria</taxon>
        <taxon>Vibrionales</taxon>
        <taxon>Vibrionaceae</taxon>
        <taxon>Grimontia</taxon>
    </lineage>
</organism>
<evidence type="ECO:0000313" key="2">
    <source>
        <dbReference type="Proteomes" id="UP000073601"/>
    </source>
</evidence>
<dbReference type="RefSeq" id="WP_062715378.1">
    <property type="nucleotide sequence ID" value="NZ_CAWRCI010000121.1"/>
</dbReference>
<proteinExistence type="predicted"/>
<accession>A0A128FJR9</accession>
<dbReference type="Pfam" id="PF03682">
    <property type="entry name" value="UPF0158"/>
    <property type="match status" value="1"/>
</dbReference>
<dbReference type="EMBL" id="FIZY01000121">
    <property type="protein sequence ID" value="CZF87049.1"/>
    <property type="molecule type" value="Genomic_DNA"/>
</dbReference>
<dbReference type="OrthoDB" id="598113at2"/>
<keyword evidence="2" id="KW-1185">Reference proteome</keyword>
<name>A0A128FJR9_9GAMM</name>
<dbReference type="Proteomes" id="UP000073601">
    <property type="component" value="Unassembled WGS sequence"/>
</dbReference>
<sequence length="139" mass="16308">MVIKFSELLDLFEIVNFGLPHSHEGYISKITGKTYYYSDFSDDQPDLPVDIGDQTKYLAIPQKNDLNLGRELAMDFVQKFLPSEFENARSMFQRKGAYSRFKALLENHGKTEEWHKYEKECTEKALREWCIEQNVEIDG</sequence>
<dbReference type="AlphaFoldDB" id="A0A128FJR9"/>
<reference evidence="2" key="1">
    <citation type="submission" date="2016-02" db="EMBL/GenBank/DDBJ databases">
        <authorList>
            <person name="Rodrigo-Torres Lidia"/>
            <person name="Arahal R.David."/>
        </authorList>
    </citation>
    <scope>NUCLEOTIDE SEQUENCE [LARGE SCALE GENOMIC DNA]</scope>
    <source>
        <strain evidence="2">CECT 8713</strain>
    </source>
</reference>
<evidence type="ECO:0000313" key="1">
    <source>
        <dbReference type="EMBL" id="CZF87049.1"/>
    </source>
</evidence>
<gene>
    <name evidence="1" type="ORF">GMA8713_05092</name>
</gene>